<accession>A0AAD8IT48</accession>
<keyword evidence="4" id="KW-0732">Signal</keyword>
<comment type="similarity">
    <text evidence="1">Belongs to the 2S seed storage albumins family.</text>
</comment>
<feature type="chain" id="PRO_5042282336" evidence="4">
    <location>
        <begin position="24"/>
        <end position="138"/>
    </location>
</feature>
<dbReference type="GO" id="GO:0045735">
    <property type="term" value="F:nutrient reservoir activity"/>
    <property type="evidence" value="ECO:0007669"/>
    <property type="project" value="UniProtKB-KW"/>
</dbReference>
<reference evidence="6" key="2">
    <citation type="submission" date="2023-05" db="EMBL/GenBank/DDBJ databases">
        <authorList>
            <person name="Schelkunov M.I."/>
        </authorList>
    </citation>
    <scope>NUCLEOTIDE SEQUENCE</scope>
    <source>
        <strain evidence="6">Hsosn_3</strain>
        <tissue evidence="6">Leaf</tissue>
    </source>
</reference>
<evidence type="ECO:0000256" key="2">
    <source>
        <dbReference type="ARBA" id="ARBA00022761"/>
    </source>
</evidence>
<proteinExistence type="inferred from homology"/>
<feature type="signal peptide" evidence="4">
    <location>
        <begin position="1"/>
        <end position="23"/>
    </location>
</feature>
<dbReference type="InterPro" id="IPR000617">
    <property type="entry name" value="Napin/2SS/CON"/>
</dbReference>
<sequence>MAFFTNITLTLLLVALFSLTISATTITTITTTIVDENTSKCTQTIEPMQQLRHCMMYISPKMSPMNAQEEHKEECCSQFRKINKSCRCMAIKEMVRQQQQGQMESEDRETMMRDAMNIPSMCQIDMPQEQCDIQPFYF</sequence>
<dbReference type="AlphaFoldDB" id="A0AAD8IT48"/>
<dbReference type="InterPro" id="IPR036312">
    <property type="entry name" value="Bifun_inhib/LTP/seed_sf"/>
</dbReference>
<keyword evidence="3" id="KW-0708">Seed storage protein</keyword>
<dbReference type="InterPro" id="IPR016140">
    <property type="entry name" value="Bifunc_inhib/LTP/seed_store"/>
</dbReference>
<reference evidence="6" key="1">
    <citation type="submission" date="2023-02" db="EMBL/GenBank/DDBJ databases">
        <title>Genome of toxic invasive species Heracleum sosnowskyi carries increased number of genes despite the absence of recent whole-genome duplications.</title>
        <authorList>
            <person name="Schelkunov M."/>
            <person name="Shtratnikova V."/>
            <person name="Makarenko M."/>
            <person name="Klepikova A."/>
            <person name="Omelchenko D."/>
            <person name="Novikova G."/>
            <person name="Obukhova E."/>
            <person name="Bogdanov V."/>
            <person name="Penin A."/>
            <person name="Logacheva M."/>
        </authorList>
    </citation>
    <scope>NUCLEOTIDE SEQUENCE</scope>
    <source>
        <strain evidence="6">Hsosn_3</strain>
        <tissue evidence="6">Leaf</tissue>
    </source>
</reference>
<dbReference type="CDD" id="cd00261">
    <property type="entry name" value="AAI_SS"/>
    <property type="match status" value="1"/>
</dbReference>
<gene>
    <name evidence="6" type="ORF">POM88_010700</name>
</gene>
<evidence type="ECO:0000256" key="3">
    <source>
        <dbReference type="ARBA" id="ARBA00023129"/>
    </source>
</evidence>
<protein>
    <submittedName>
        <fullName evidence="6">AAI domain-containing protein</fullName>
    </submittedName>
</protein>
<name>A0AAD8IT48_9APIA</name>
<dbReference type="SUPFAM" id="SSF47699">
    <property type="entry name" value="Bifunctional inhibitor/lipid-transfer protein/seed storage 2S albumin"/>
    <property type="match status" value="1"/>
</dbReference>
<dbReference type="PANTHER" id="PTHR35496:SF4">
    <property type="entry name" value="2S SULFUR-RICH SEED STORAGE PROTEIN 2-LIKE"/>
    <property type="match status" value="1"/>
</dbReference>
<dbReference type="Pfam" id="PF00234">
    <property type="entry name" value="Tryp_alpha_amyl"/>
    <property type="match status" value="1"/>
</dbReference>
<evidence type="ECO:0000259" key="5">
    <source>
        <dbReference type="SMART" id="SM00499"/>
    </source>
</evidence>
<evidence type="ECO:0000256" key="1">
    <source>
        <dbReference type="ARBA" id="ARBA00008262"/>
    </source>
</evidence>
<dbReference type="Gene3D" id="1.10.110.10">
    <property type="entry name" value="Plant lipid-transfer and hydrophobic proteins"/>
    <property type="match status" value="1"/>
</dbReference>
<evidence type="ECO:0000313" key="7">
    <source>
        <dbReference type="Proteomes" id="UP001237642"/>
    </source>
</evidence>
<dbReference type="EMBL" id="JAUIZM010000003">
    <property type="protein sequence ID" value="KAK1391644.1"/>
    <property type="molecule type" value="Genomic_DNA"/>
</dbReference>
<keyword evidence="2" id="KW-0758">Storage protein</keyword>
<keyword evidence="7" id="KW-1185">Reference proteome</keyword>
<feature type="domain" description="Bifunctional inhibitor/plant lipid transfer protein/seed storage helical" evidence="5">
    <location>
        <begin position="41"/>
        <end position="131"/>
    </location>
</feature>
<dbReference type="PANTHER" id="PTHR35496">
    <property type="entry name" value="2S SEED STORAGE PROTEIN 1-RELATED"/>
    <property type="match status" value="1"/>
</dbReference>
<evidence type="ECO:0000256" key="4">
    <source>
        <dbReference type="SAM" id="SignalP"/>
    </source>
</evidence>
<comment type="caution">
    <text evidence="6">The sequence shown here is derived from an EMBL/GenBank/DDBJ whole genome shotgun (WGS) entry which is preliminary data.</text>
</comment>
<evidence type="ECO:0000313" key="6">
    <source>
        <dbReference type="EMBL" id="KAK1391644.1"/>
    </source>
</evidence>
<dbReference type="Proteomes" id="UP001237642">
    <property type="component" value="Unassembled WGS sequence"/>
</dbReference>
<dbReference type="SMART" id="SM00499">
    <property type="entry name" value="AAI"/>
    <property type="match status" value="1"/>
</dbReference>
<organism evidence="6 7">
    <name type="scientific">Heracleum sosnowskyi</name>
    <dbReference type="NCBI Taxonomy" id="360622"/>
    <lineage>
        <taxon>Eukaryota</taxon>
        <taxon>Viridiplantae</taxon>
        <taxon>Streptophyta</taxon>
        <taxon>Embryophyta</taxon>
        <taxon>Tracheophyta</taxon>
        <taxon>Spermatophyta</taxon>
        <taxon>Magnoliopsida</taxon>
        <taxon>eudicotyledons</taxon>
        <taxon>Gunneridae</taxon>
        <taxon>Pentapetalae</taxon>
        <taxon>asterids</taxon>
        <taxon>campanulids</taxon>
        <taxon>Apiales</taxon>
        <taxon>Apiaceae</taxon>
        <taxon>Apioideae</taxon>
        <taxon>apioid superclade</taxon>
        <taxon>Tordylieae</taxon>
        <taxon>Tordyliinae</taxon>
        <taxon>Heracleum</taxon>
    </lineage>
</organism>